<feature type="compositionally biased region" description="Basic and acidic residues" evidence="1">
    <location>
        <begin position="85"/>
        <end position="105"/>
    </location>
</feature>
<evidence type="ECO:0000256" key="2">
    <source>
        <dbReference type="SAM" id="Phobius"/>
    </source>
</evidence>
<keyword evidence="2" id="KW-0472">Membrane</keyword>
<keyword evidence="2" id="KW-0812">Transmembrane</keyword>
<dbReference type="Proteomes" id="UP000614915">
    <property type="component" value="Unassembled WGS sequence"/>
</dbReference>
<feature type="region of interest" description="Disordered" evidence="1">
    <location>
        <begin position="341"/>
        <end position="361"/>
    </location>
</feature>
<dbReference type="EMBL" id="JADOTX010000001">
    <property type="protein sequence ID" value="MBG6064767.1"/>
    <property type="molecule type" value="Genomic_DNA"/>
</dbReference>
<evidence type="ECO:0000256" key="1">
    <source>
        <dbReference type="SAM" id="MobiDB-lite"/>
    </source>
</evidence>
<feature type="transmembrane region" description="Helical" evidence="2">
    <location>
        <begin position="32"/>
        <end position="49"/>
    </location>
</feature>
<sequence length="392" mass="39312">MRSPAIETVPTSAPGRSAPFVAGRLRGLARRLVLIAAAVGAGFVVAALFQGPAAADGVRGGSDAALHREIGGLIEPVARLTVADRPSHDRQRAAGAGDRRRDKLRAPLAEPIGGVVAPRERAPSTEPRRLTAASSPVNPPLPRADASVPAGAAEREGLRPASVARAAHRSAHRVDLSRPATDPPRKPATAAPNPPALHAPAGSTVMGLITAPLPYVVDIVSTVPIRPVLVALLRVADAVLPPVLGPVTVPAATPPLPVPPVLGPAAGPVTDPTPPPTVPTSPAEPALAPVRAAVPQTPAAPPPLSVVGPARATAPTGRLAAHPGPLDAGAVFPGQPVTPADQDAAGVDNGSTPGSGLLRPLDRQAHFGAGQPCDLVPLLVESRTPSAIARPG</sequence>
<keyword evidence="2" id="KW-1133">Transmembrane helix</keyword>
<evidence type="ECO:0000313" key="3">
    <source>
        <dbReference type="EMBL" id="MBG6064767.1"/>
    </source>
</evidence>
<feature type="compositionally biased region" description="Basic and acidic residues" evidence="1">
    <location>
        <begin position="118"/>
        <end position="129"/>
    </location>
</feature>
<evidence type="ECO:0000313" key="4">
    <source>
        <dbReference type="Proteomes" id="UP000614915"/>
    </source>
</evidence>
<keyword evidence="4" id="KW-1185">Reference proteome</keyword>
<protein>
    <submittedName>
        <fullName evidence="3">Uncharacterized protein</fullName>
    </submittedName>
</protein>
<name>A0ABS0JCI1_9ACTN</name>
<feature type="region of interest" description="Disordered" evidence="1">
    <location>
        <begin position="83"/>
        <end position="198"/>
    </location>
</feature>
<comment type="caution">
    <text evidence="3">The sequence shown here is derived from an EMBL/GenBank/DDBJ whole genome shotgun (WGS) entry which is preliminary data.</text>
</comment>
<proteinExistence type="predicted"/>
<gene>
    <name evidence="3" type="ORF">IW248_001054</name>
</gene>
<organism evidence="3 4">
    <name type="scientific">Micromonospora ureilytica</name>
    <dbReference type="NCBI Taxonomy" id="709868"/>
    <lineage>
        <taxon>Bacteria</taxon>
        <taxon>Bacillati</taxon>
        <taxon>Actinomycetota</taxon>
        <taxon>Actinomycetes</taxon>
        <taxon>Micromonosporales</taxon>
        <taxon>Micromonosporaceae</taxon>
        <taxon>Micromonospora</taxon>
    </lineage>
</organism>
<reference evidence="3 4" key="1">
    <citation type="submission" date="2020-11" db="EMBL/GenBank/DDBJ databases">
        <title>Sequencing the genomes of 1000 actinobacteria strains.</title>
        <authorList>
            <person name="Klenk H.-P."/>
        </authorList>
    </citation>
    <scope>NUCLEOTIDE SEQUENCE [LARGE SCALE GENOMIC DNA]</scope>
    <source>
        <strain evidence="3 4">DSM 101692</strain>
    </source>
</reference>
<dbReference type="RefSeq" id="WP_196925915.1">
    <property type="nucleotide sequence ID" value="NZ_JADOTX010000001.1"/>
</dbReference>
<feature type="region of interest" description="Disordered" evidence="1">
    <location>
        <begin position="264"/>
        <end position="284"/>
    </location>
</feature>
<accession>A0ABS0JCI1</accession>